<name>A0A9P9IA90_9HYPO</name>
<comment type="caution">
    <text evidence="2">The sequence shown here is derived from an EMBL/GenBank/DDBJ whole genome shotgun (WGS) entry which is preliminary data.</text>
</comment>
<feature type="region of interest" description="Disordered" evidence="1">
    <location>
        <begin position="82"/>
        <end position="103"/>
    </location>
</feature>
<dbReference type="EMBL" id="JAGMUV010000034">
    <property type="protein sequence ID" value="KAH7113521.1"/>
    <property type="molecule type" value="Genomic_DNA"/>
</dbReference>
<sequence length="329" mass="38038">MDSVNWNTFHDTKQARPPLPPRSPARPRQNSIRTSLAFHIDDLMQIFSTTHTQGASKFDRAGPRLPSRYEFNKVTKAVERQDFSHSLPTSPTRAHWVTSKRTRPGQEFRKSFLRYSHPVQPTPISKINRYNPCFNKDQYSSKRFVGILTPGRTPLPPPGYHNTERDYSSDGPTSASNPCGTTYLRDPFSTCNGTQQYQVSANNPERLTVDHVTKSYFDTSSDDLVTTSWRVCQSKWARKARKALSWLKEAFSLSKEEKELFQALRSMRYKYRLLSSQTPIVIPSEWERPDEPKKYIDSQRFTYAESGKISATKQHTLQHLNRIHCTYLP</sequence>
<organism evidence="2 3">
    <name type="scientific">Dactylonectria macrodidyma</name>
    <dbReference type="NCBI Taxonomy" id="307937"/>
    <lineage>
        <taxon>Eukaryota</taxon>
        <taxon>Fungi</taxon>
        <taxon>Dikarya</taxon>
        <taxon>Ascomycota</taxon>
        <taxon>Pezizomycotina</taxon>
        <taxon>Sordariomycetes</taxon>
        <taxon>Hypocreomycetidae</taxon>
        <taxon>Hypocreales</taxon>
        <taxon>Nectriaceae</taxon>
        <taxon>Dactylonectria</taxon>
    </lineage>
</organism>
<keyword evidence="3" id="KW-1185">Reference proteome</keyword>
<gene>
    <name evidence="2" type="ORF">EDB81DRAFT_767965</name>
</gene>
<dbReference type="AlphaFoldDB" id="A0A9P9IA90"/>
<reference evidence="2" key="1">
    <citation type="journal article" date="2021" name="Nat. Commun.">
        <title>Genetic determinants of endophytism in the Arabidopsis root mycobiome.</title>
        <authorList>
            <person name="Mesny F."/>
            <person name="Miyauchi S."/>
            <person name="Thiergart T."/>
            <person name="Pickel B."/>
            <person name="Atanasova L."/>
            <person name="Karlsson M."/>
            <person name="Huettel B."/>
            <person name="Barry K.W."/>
            <person name="Haridas S."/>
            <person name="Chen C."/>
            <person name="Bauer D."/>
            <person name="Andreopoulos W."/>
            <person name="Pangilinan J."/>
            <person name="LaButti K."/>
            <person name="Riley R."/>
            <person name="Lipzen A."/>
            <person name="Clum A."/>
            <person name="Drula E."/>
            <person name="Henrissat B."/>
            <person name="Kohler A."/>
            <person name="Grigoriev I.V."/>
            <person name="Martin F.M."/>
            <person name="Hacquard S."/>
        </authorList>
    </citation>
    <scope>NUCLEOTIDE SEQUENCE</scope>
    <source>
        <strain evidence="2">MPI-CAGE-AT-0147</strain>
    </source>
</reference>
<evidence type="ECO:0000313" key="2">
    <source>
        <dbReference type="EMBL" id="KAH7113521.1"/>
    </source>
</evidence>
<evidence type="ECO:0000313" key="3">
    <source>
        <dbReference type="Proteomes" id="UP000738349"/>
    </source>
</evidence>
<feature type="region of interest" description="Disordered" evidence="1">
    <location>
        <begin position="1"/>
        <end position="29"/>
    </location>
</feature>
<proteinExistence type="predicted"/>
<dbReference type="OrthoDB" id="10676196at2759"/>
<dbReference type="Proteomes" id="UP000738349">
    <property type="component" value="Unassembled WGS sequence"/>
</dbReference>
<accession>A0A9P9IA90</accession>
<feature type="region of interest" description="Disordered" evidence="1">
    <location>
        <begin position="150"/>
        <end position="176"/>
    </location>
</feature>
<evidence type="ECO:0000256" key="1">
    <source>
        <dbReference type="SAM" id="MobiDB-lite"/>
    </source>
</evidence>
<protein>
    <submittedName>
        <fullName evidence="2">Uncharacterized protein</fullName>
    </submittedName>
</protein>